<comment type="caution">
    <text evidence="2">The sequence shown here is derived from an EMBL/GenBank/DDBJ whole genome shotgun (WGS) entry which is preliminary data.</text>
</comment>
<keyword evidence="1" id="KW-0732">Signal</keyword>
<accession>A0AA88YH58</accession>
<evidence type="ECO:0000256" key="1">
    <source>
        <dbReference type="SAM" id="SignalP"/>
    </source>
</evidence>
<proteinExistence type="predicted"/>
<organism evidence="2 3">
    <name type="scientific">Pinctada imbricata</name>
    <name type="common">Atlantic pearl-oyster</name>
    <name type="synonym">Pinctada martensii</name>
    <dbReference type="NCBI Taxonomy" id="66713"/>
    <lineage>
        <taxon>Eukaryota</taxon>
        <taxon>Metazoa</taxon>
        <taxon>Spiralia</taxon>
        <taxon>Lophotrochozoa</taxon>
        <taxon>Mollusca</taxon>
        <taxon>Bivalvia</taxon>
        <taxon>Autobranchia</taxon>
        <taxon>Pteriomorphia</taxon>
        <taxon>Pterioida</taxon>
        <taxon>Pterioidea</taxon>
        <taxon>Pteriidae</taxon>
        <taxon>Pinctada</taxon>
    </lineage>
</organism>
<protein>
    <submittedName>
        <fullName evidence="2">Uncharacterized protein</fullName>
    </submittedName>
</protein>
<reference evidence="2" key="1">
    <citation type="submission" date="2019-08" db="EMBL/GenBank/DDBJ databases">
        <title>The improved chromosome-level genome for the pearl oyster Pinctada fucata martensii using PacBio sequencing and Hi-C.</title>
        <authorList>
            <person name="Zheng Z."/>
        </authorList>
    </citation>
    <scope>NUCLEOTIDE SEQUENCE</scope>
    <source>
        <strain evidence="2">ZZ-2019</strain>
        <tissue evidence="2">Adductor muscle</tissue>
    </source>
</reference>
<gene>
    <name evidence="2" type="ORF">FSP39_024373</name>
</gene>
<dbReference type="AlphaFoldDB" id="A0AA88YH58"/>
<feature type="chain" id="PRO_5041634860" evidence="1">
    <location>
        <begin position="24"/>
        <end position="437"/>
    </location>
</feature>
<dbReference type="Proteomes" id="UP001186944">
    <property type="component" value="Unassembled WGS sequence"/>
</dbReference>
<sequence>MHAICKSILAVAMMQTVFKIAGGVLVQLDPHNSKTLDMGVRGELLTQLNQRIEKLSTEYKLYRSACKRNIDRASAKCEGCMDEKKRQANSNGYKLLTLLFLPDIILTEYLKFQEKALKEVVAVLGKHSIKFLKELTKFSKQLTESLKNGIVDLGKTTIKGVEHLAKQLGKSVTDIAKVTVKTVEDLGKGLGGLVTEAGKGLTNLGKGVADATKNIVKGGVNVIKNTVKVTSNLLNGATKAAGSVLKAVTNPIKSWGKKKRGLRVGDSPQVTEEMFKRSLDELMKEAYREKKDLRKPAKRSSPEFRRMAKRILYEKFLDLGSCPTCDKIDFSKRSTEDIMKDLCSDVTPEQEKIVKLDKFARSLFDYVKDNKVLTKVTYNANPTVFDANGVPSYTEVHIQAKLNDKTFSYKTTAALNYGKVAEMMPIIAKELMDKSIP</sequence>
<evidence type="ECO:0000313" key="3">
    <source>
        <dbReference type="Proteomes" id="UP001186944"/>
    </source>
</evidence>
<dbReference type="EMBL" id="VSWD01000004">
    <property type="protein sequence ID" value="KAK3105401.1"/>
    <property type="molecule type" value="Genomic_DNA"/>
</dbReference>
<evidence type="ECO:0000313" key="2">
    <source>
        <dbReference type="EMBL" id="KAK3105401.1"/>
    </source>
</evidence>
<keyword evidence="3" id="KW-1185">Reference proteome</keyword>
<name>A0AA88YH58_PINIB</name>
<feature type="signal peptide" evidence="1">
    <location>
        <begin position="1"/>
        <end position="23"/>
    </location>
</feature>